<protein>
    <submittedName>
        <fullName evidence="1">Uncharacterized protein</fullName>
    </submittedName>
</protein>
<dbReference type="Proteomes" id="UP000239388">
    <property type="component" value="Unassembled WGS sequence"/>
</dbReference>
<reference evidence="1 2" key="1">
    <citation type="submission" date="2018-02" db="EMBL/GenBank/DDBJ databases">
        <title>Comparative genomes isolates from brazilian mangrove.</title>
        <authorList>
            <person name="Araujo J.E."/>
            <person name="Taketani R.G."/>
            <person name="Silva M.C.P."/>
            <person name="Loureco M.V."/>
            <person name="Andreote F.D."/>
        </authorList>
    </citation>
    <scope>NUCLEOTIDE SEQUENCE [LARGE SCALE GENOMIC DNA]</scope>
    <source>
        <strain evidence="1 2">NAP PRIS-MGV</strain>
    </source>
</reference>
<proteinExistence type="predicted"/>
<gene>
    <name evidence="1" type="ORF">C5Y98_24620</name>
</gene>
<dbReference type="OrthoDB" id="281889at2"/>
<sequence length="72" mass="7848">MTQNEIVSAVARVTGEDVSEIRRRGFSIVEPYSMKDELDAENSSFPSQAIDWDGADLGQPSPIAAELDALFC</sequence>
<comment type="caution">
    <text evidence="1">The sequence shown here is derived from an EMBL/GenBank/DDBJ whole genome shotgun (WGS) entry which is preliminary data.</text>
</comment>
<organism evidence="1 2">
    <name type="scientific">Blastopirellula marina</name>
    <dbReference type="NCBI Taxonomy" id="124"/>
    <lineage>
        <taxon>Bacteria</taxon>
        <taxon>Pseudomonadati</taxon>
        <taxon>Planctomycetota</taxon>
        <taxon>Planctomycetia</taxon>
        <taxon>Pirellulales</taxon>
        <taxon>Pirellulaceae</taxon>
        <taxon>Blastopirellula</taxon>
    </lineage>
</organism>
<dbReference type="EMBL" id="PUIB01000024">
    <property type="protein sequence ID" value="PQO28946.1"/>
    <property type="molecule type" value="Genomic_DNA"/>
</dbReference>
<name>A0A2S8F9V3_9BACT</name>
<accession>A0A2S8F9V3</accession>
<dbReference type="AlphaFoldDB" id="A0A2S8F9V3"/>
<evidence type="ECO:0000313" key="1">
    <source>
        <dbReference type="EMBL" id="PQO28946.1"/>
    </source>
</evidence>
<evidence type="ECO:0000313" key="2">
    <source>
        <dbReference type="Proteomes" id="UP000239388"/>
    </source>
</evidence>
<dbReference type="RefSeq" id="WP_105358327.1">
    <property type="nucleotide sequence ID" value="NZ_PUIB01000024.1"/>
</dbReference>